<protein>
    <submittedName>
        <fullName evidence="1">Uncharacterized protein</fullName>
    </submittedName>
</protein>
<evidence type="ECO:0000313" key="2">
    <source>
        <dbReference type="Proteomes" id="UP000685013"/>
    </source>
</evidence>
<keyword evidence="2" id="KW-1185">Reference proteome</keyword>
<reference evidence="1 2" key="1">
    <citation type="journal article" date="2021" name="Hortic Res">
        <title>The domestication of Cucurbita argyrosperma as revealed by the genome of its wild relative.</title>
        <authorList>
            <person name="Barrera-Redondo J."/>
            <person name="Sanchez-de la Vega G."/>
            <person name="Aguirre-Liguori J.A."/>
            <person name="Castellanos-Morales G."/>
            <person name="Gutierrez-Guerrero Y.T."/>
            <person name="Aguirre-Dugua X."/>
            <person name="Aguirre-Planter E."/>
            <person name="Tenaillon M.I."/>
            <person name="Lira-Saade R."/>
            <person name="Eguiarte L.E."/>
        </authorList>
    </citation>
    <scope>NUCLEOTIDE SEQUENCE [LARGE SCALE GENOMIC DNA]</scope>
    <source>
        <strain evidence="1">JBR-2021</strain>
    </source>
</reference>
<dbReference type="Proteomes" id="UP000685013">
    <property type="component" value="Chromosome 15"/>
</dbReference>
<organism evidence="1 2">
    <name type="scientific">Cucurbita argyrosperma subsp. sororia</name>
    <dbReference type="NCBI Taxonomy" id="37648"/>
    <lineage>
        <taxon>Eukaryota</taxon>
        <taxon>Viridiplantae</taxon>
        <taxon>Streptophyta</taxon>
        <taxon>Embryophyta</taxon>
        <taxon>Tracheophyta</taxon>
        <taxon>Spermatophyta</taxon>
        <taxon>Magnoliopsida</taxon>
        <taxon>eudicotyledons</taxon>
        <taxon>Gunneridae</taxon>
        <taxon>Pentapetalae</taxon>
        <taxon>rosids</taxon>
        <taxon>fabids</taxon>
        <taxon>Cucurbitales</taxon>
        <taxon>Cucurbitaceae</taxon>
        <taxon>Cucurbiteae</taxon>
        <taxon>Cucurbita</taxon>
    </lineage>
</organism>
<proteinExistence type="predicted"/>
<accession>A0AAV6MEE6</accession>
<comment type="caution">
    <text evidence="1">The sequence shown here is derived from an EMBL/GenBank/DDBJ whole genome shotgun (WGS) entry which is preliminary data.</text>
</comment>
<dbReference type="AlphaFoldDB" id="A0AAV6MEE6"/>
<sequence>MHFNPCAFVFNSPSDDANVDGDLVETGMENVNMLGSAVFTVLVRAMGPSLFPSFAYCGFKQTQGNQQD</sequence>
<feature type="non-terminal residue" evidence="1">
    <location>
        <position position="1"/>
    </location>
</feature>
<dbReference type="EMBL" id="JAGKQH010000015">
    <property type="protein sequence ID" value="KAG6579511.1"/>
    <property type="molecule type" value="Genomic_DNA"/>
</dbReference>
<name>A0AAV6MEE6_9ROSI</name>
<evidence type="ECO:0000313" key="1">
    <source>
        <dbReference type="EMBL" id="KAG6579511.1"/>
    </source>
</evidence>
<gene>
    <name evidence="1" type="ORF">SDJN03_23959</name>
</gene>